<comment type="caution">
    <text evidence="2">The sequence shown here is derived from an EMBL/GenBank/DDBJ whole genome shotgun (WGS) entry which is preliminary data.</text>
</comment>
<dbReference type="Proteomes" id="UP000231259">
    <property type="component" value="Unassembled WGS sequence"/>
</dbReference>
<evidence type="ECO:0000256" key="1">
    <source>
        <dbReference type="SAM" id="MobiDB-lite"/>
    </source>
</evidence>
<feature type="region of interest" description="Disordered" evidence="1">
    <location>
        <begin position="1"/>
        <end position="31"/>
    </location>
</feature>
<feature type="compositionally biased region" description="Basic and acidic residues" evidence="1">
    <location>
        <begin position="22"/>
        <end position="31"/>
    </location>
</feature>
<sequence length="58" mass="6621">MSLSSHLQELKKKHQSLSEAVEAAHKSPGMDDLKIADLKKKKLRLKEEITRLSPQTMH</sequence>
<accession>A0A2G8R203</accession>
<gene>
    <name evidence="2" type="ORF">P775_25680</name>
</gene>
<dbReference type="RefSeq" id="WP_099913442.1">
    <property type="nucleotide sequence ID" value="NZ_AWWI01000176.1"/>
</dbReference>
<dbReference type="AlphaFoldDB" id="A0A2G8R203"/>
<dbReference type="InterPro" id="IPR038444">
    <property type="entry name" value="DUF465_sf"/>
</dbReference>
<dbReference type="Pfam" id="PF04325">
    <property type="entry name" value="DUF465"/>
    <property type="match status" value="1"/>
</dbReference>
<dbReference type="OrthoDB" id="7362854at2"/>
<dbReference type="EMBL" id="AWWI01000176">
    <property type="protein sequence ID" value="PIL15572.1"/>
    <property type="molecule type" value="Genomic_DNA"/>
</dbReference>
<keyword evidence="3" id="KW-1185">Reference proteome</keyword>
<evidence type="ECO:0000313" key="2">
    <source>
        <dbReference type="EMBL" id="PIL15572.1"/>
    </source>
</evidence>
<name>A0A2G8R203_9RHOB</name>
<organism evidence="2 3">
    <name type="scientific">Puniceibacterium antarcticum</name>
    <dbReference type="NCBI Taxonomy" id="1206336"/>
    <lineage>
        <taxon>Bacteria</taxon>
        <taxon>Pseudomonadati</taxon>
        <taxon>Pseudomonadota</taxon>
        <taxon>Alphaproteobacteria</taxon>
        <taxon>Rhodobacterales</taxon>
        <taxon>Paracoccaceae</taxon>
        <taxon>Puniceibacterium</taxon>
    </lineage>
</organism>
<reference evidence="2 3" key="1">
    <citation type="submission" date="2013-09" db="EMBL/GenBank/DDBJ databases">
        <title>Genome sequencing of Phaeobacter antarcticus sp. nov. SM1211.</title>
        <authorList>
            <person name="Zhang X.-Y."/>
            <person name="Liu C."/>
            <person name="Chen X.-L."/>
            <person name="Xie B.-B."/>
            <person name="Qin Q.-L."/>
            <person name="Rong J.-C."/>
            <person name="Zhang Y.-Z."/>
        </authorList>
    </citation>
    <scope>NUCLEOTIDE SEQUENCE [LARGE SCALE GENOMIC DNA]</scope>
    <source>
        <strain evidence="2 3">SM1211</strain>
    </source>
</reference>
<evidence type="ECO:0000313" key="3">
    <source>
        <dbReference type="Proteomes" id="UP000231259"/>
    </source>
</evidence>
<proteinExistence type="predicted"/>
<protein>
    <recommendedName>
        <fullName evidence="4">DUF465 domain-containing protein</fullName>
    </recommendedName>
</protein>
<dbReference type="InterPro" id="IPR007420">
    <property type="entry name" value="DUF465"/>
</dbReference>
<evidence type="ECO:0008006" key="4">
    <source>
        <dbReference type="Google" id="ProtNLM"/>
    </source>
</evidence>
<dbReference type="Gene3D" id="6.10.280.50">
    <property type="match status" value="1"/>
</dbReference>